<dbReference type="RefSeq" id="WP_109359150.1">
    <property type="nucleotide sequence ID" value="NZ_QFRJ01000004.1"/>
</dbReference>
<keyword evidence="6" id="KW-0963">Cytoplasm</keyword>
<feature type="binding site" evidence="6">
    <location>
        <position position="59"/>
    </location>
    <ligand>
        <name>S-adenosyl-L-methionine</name>
        <dbReference type="ChEBI" id="CHEBI:59789"/>
    </ligand>
</feature>
<dbReference type="SUPFAM" id="SSF81799">
    <property type="entry name" value="Putative methyltransferase TM0872, insert domain"/>
    <property type="match status" value="1"/>
</dbReference>
<name>A0A2U2XDM0_9FLAO</name>
<evidence type="ECO:0000256" key="2">
    <source>
        <dbReference type="ARBA" id="ARBA00022552"/>
    </source>
</evidence>
<sequence length="309" mass="34988">MEEKNNQYEYHVPVMLQECLDGLDIHPDGIYVDLTFGGGGHAREMFKLLSEKGKLIVFDQDADAKKNAWTAPNFHFVASNFSFLKNQLRMLGISKVDGILADLGVSSHQFNEPERGFSIRSDEKLDMRMNQRSGASAYDVVNEYSEEQIMTMVGKYGEVKSPRRIAQAITLKRQAAPIATTGQLIAVLEPIAPKFKENKFYAQVFQAIRIEVNDEMNVLERMLEQTAEVLKPGGRLVVMSYHSLEDRLVKNYIKSGSFDGKVEKDFFGNVLKPFKGITRKPTVADEEELERNSRARSAKLRVAERNEGE</sequence>
<feature type="region of interest" description="Disordered" evidence="7">
    <location>
        <begin position="283"/>
        <end position="309"/>
    </location>
</feature>
<gene>
    <name evidence="6" type="primary">rsmH</name>
    <name evidence="8" type="ORF">DIT68_07200</name>
</gene>
<dbReference type="InterPro" id="IPR023397">
    <property type="entry name" value="SAM-dep_MeTrfase_MraW_recog"/>
</dbReference>
<evidence type="ECO:0000313" key="8">
    <source>
        <dbReference type="EMBL" id="PWH85873.1"/>
    </source>
</evidence>
<keyword evidence="9" id="KW-1185">Reference proteome</keyword>
<dbReference type="PANTHER" id="PTHR11265:SF0">
    <property type="entry name" value="12S RRNA N4-METHYLCYTIDINE METHYLTRANSFERASE"/>
    <property type="match status" value="1"/>
</dbReference>
<dbReference type="Gene3D" id="3.40.50.150">
    <property type="entry name" value="Vaccinia Virus protein VP39"/>
    <property type="match status" value="1"/>
</dbReference>
<comment type="function">
    <text evidence="6">Specifically methylates the N4 position of cytidine in position 1402 (C1402) of 16S rRNA.</text>
</comment>
<reference evidence="8 9" key="2">
    <citation type="submission" date="2018-05" db="EMBL/GenBank/DDBJ databases">
        <authorList>
            <person name="Lanie J.A."/>
            <person name="Ng W.-L."/>
            <person name="Kazmierczak K.M."/>
            <person name="Andrzejewski T.M."/>
            <person name="Davidsen T.M."/>
            <person name="Wayne K.J."/>
            <person name="Tettelin H."/>
            <person name="Glass J.I."/>
            <person name="Rusch D."/>
            <person name="Podicherti R."/>
            <person name="Tsui H.-C.T."/>
            <person name="Winkler M.E."/>
        </authorList>
    </citation>
    <scope>NUCLEOTIDE SEQUENCE [LARGE SCALE GENOMIC DNA]</scope>
    <source>
        <strain evidence="8 9">C305</strain>
    </source>
</reference>
<dbReference type="Gene3D" id="1.10.150.170">
    <property type="entry name" value="Putative methyltransferase TM0872, insert domain"/>
    <property type="match status" value="1"/>
</dbReference>
<protein>
    <recommendedName>
        <fullName evidence="6">Ribosomal RNA small subunit methyltransferase H</fullName>
        <ecNumber evidence="6">2.1.1.199</ecNumber>
    </recommendedName>
    <alternativeName>
        <fullName evidence="6">16S rRNA m(4)C1402 methyltransferase</fullName>
    </alternativeName>
    <alternativeName>
        <fullName evidence="6">rRNA (cytosine-N(4)-)-methyltransferase RsmH</fullName>
    </alternativeName>
</protein>
<evidence type="ECO:0000256" key="3">
    <source>
        <dbReference type="ARBA" id="ARBA00022603"/>
    </source>
</evidence>
<dbReference type="GO" id="GO:0005737">
    <property type="term" value="C:cytoplasm"/>
    <property type="evidence" value="ECO:0007669"/>
    <property type="project" value="UniProtKB-SubCell"/>
</dbReference>
<dbReference type="AlphaFoldDB" id="A0A2U2XDM0"/>
<evidence type="ECO:0000256" key="6">
    <source>
        <dbReference type="HAMAP-Rule" id="MF_01007"/>
    </source>
</evidence>
<dbReference type="EC" id="2.1.1.199" evidence="6"/>
<evidence type="ECO:0000256" key="5">
    <source>
        <dbReference type="ARBA" id="ARBA00022691"/>
    </source>
</evidence>
<feature type="binding site" evidence="6">
    <location>
        <position position="109"/>
    </location>
    <ligand>
        <name>S-adenosyl-L-methionine</name>
        <dbReference type="ChEBI" id="CHEBI:59789"/>
    </ligand>
</feature>
<dbReference type="NCBIfam" id="TIGR00006">
    <property type="entry name" value="16S rRNA (cytosine(1402)-N(4))-methyltransferase RsmH"/>
    <property type="match status" value="1"/>
</dbReference>
<dbReference type="PIRSF" id="PIRSF004486">
    <property type="entry name" value="MraW"/>
    <property type="match status" value="1"/>
</dbReference>
<keyword evidence="5 6" id="KW-0949">S-adenosyl-L-methionine</keyword>
<accession>A0A2U2XDM0</accession>
<dbReference type="OrthoDB" id="9806637at2"/>
<dbReference type="InterPro" id="IPR002903">
    <property type="entry name" value="RsmH"/>
</dbReference>
<comment type="similarity">
    <text evidence="1 6">Belongs to the methyltransferase superfamily. RsmH family.</text>
</comment>
<evidence type="ECO:0000313" key="9">
    <source>
        <dbReference type="Proteomes" id="UP000245370"/>
    </source>
</evidence>
<dbReference type="GO" id="GO:0070475">
    <property type="term" value="P:rRNA base methylation"/>
    <property type="evidence" value="ECO:0007669"/>
    <property type="project" value="UniProtKB-UniRule"/>
</dbReference>
<dbReference type="EMBL" id="QFRJ01000004">
    <property type="protein sequence ID" value="PWH85873.1"/>
    <property type="molecule type" value="Genomic_DNA"/>
</dbReference>
<proteinExistence type="inferred from homology"/>
<dbReference type="SUPFAM" id="SSF53335">
    <property type="entry name" value="S-adenosyl-L-methionine-dependent methyltransferases"/>
    <property type="match status" value="1"/>
</dbReference>
<dbReference type="Pfam" id="PF01795">
    <property type="entry name" value="Methyltransf_5"/>
    <property type="match status" value="1"/>
</dbReference>
<feature type="binding site" evidence="6">
    <location>
        <position position="102"/>
    </location>
    <ligand>
        <name>S-adenosyl-L-methionine</name>
        <dbReference type="ChEBI" id="CHEBI:59789"/>
    </ligand>
</feature>
<dbReference type="HAMAP" id="MF_01007">
    <property type="entry name" value="16SrRNA_methyltr_H"/>
    <property type="match status" value="1"/>
</dbReference>
<evidence type="ECO:0000256" key="4">
    <source>
        <dbReference type="ARBA" id="ARBA00022679"/>
    </source>
</evidence>
<keyword evidence="3 6" id="KW-0489">Methyltransferase</keyword>
<evidence type="ECO:0000256" key="7">
    <source>
        <dbReference type="SAM" id="MobiDB-lite"/>
    </source>
</evidence>
<organism evidence="8 9">
    <name type="scientific">Brumimicrobium oceani</name>
    <dbReference type="NCBI Taxonomy" id="2100725"/>
    <lineage>
        <taxon>Bacteria</taxon>
        <taxon>Pseudomonadati</taxon>
        <taxon>Bacteroidota</taxon>
        <taxon>Flavobacteriia</taxon>
        <taxon>Flavobacteriales</taxon>
        <taxon>Crocinitomicaceae</taxon>
        <taxon>Brumimicrobium</taxon>
    </lineage>
</organism>
<keyword evidence="2 6" id="KW-0698">rRNA processing</keyword>
<comment type="catalytic activity">
    <reaction evidence="6">
        <text>cytidine(1402) in 16S rRNA + S-adenosyl-L-methionine = N(4)-methylcytidine(1402) in 16S rRNA + S-adenosyl-L-homocysteine + H(+)</text>
        <dbReference type="Rhea" id="RHEA:42928"/>
        <dbReference type="Rhea" id="RHEA-COMP:10286"/>
        <dbReference type="Rhea" id="RHEA-COMP:10287"/>
        <dbReference type="ChEBI" id="CHEBI:15378"/>
        <dbReference type="ChEBI" id="CHEBI:57856"/>
        <dbReference type="ChEBI" id="CHEBI:59789"/>
        <dbReference type="ChEBI" id="CHEBI:74506"/>
        <dbReference type="ChEBI" id="CHEBI:82748"/>
        <dbReference type="EC" id="2.1.1.199"/>
    </reaction>
</comment>
<comment type="subcellular location">
    <subcellularLocation>
        <location evidence="6">Cytoplasm</location>
    </subcellularLocation>
</comment>
<feature type="binding site" evidence="6">
    <location>
        <begin position="39"/>
        <end position="41"/>
    </location>
    <ligand>
        <name>S-adenosyl-L-methionine</name>
        <dbReference type="ChEBI" id="CHEBI:59789"/>
    </ligand>
</feature>
<dbReference type="GO" id="GO:0071424">
    <property type="term" value="F:rRNA (cytosine-N4-)-methyltransferase activity"/>
    <property type="evidence" value="ECO:0007669"/>
    <property type="project" value="UniProtKB-UniRule"/>
</dbReference>
<evidence type="ECO:0000256" key="1">
    <source>
        <dbReference type="ARBA" id="ARBA00010396"/>
    </source>
</evidence>
<feature type="binding site" evidence="6">
    <location>
        <position position="81"/>
    </location>
    <ligand>
        <name>S-adenosyl-L-methionine</name>
        <dbReference type="ChEBI" id="CHEBI:59789"/>
    </ligand>
</feature>
<dbReference type="PANTHER" id="PTHR11265">
    <property type="entry name" value="S-ADENOSYL-METHYLTRANSFERASE MRAW"/>
    <property type="match status" value="1"/>
</dbReference>
<comment type="caution">
    <text evidence="8">The sequence shown here is derived from an EMBL/GenBank/DDBJ whole genome shotgun (WGS) entry which is preliminary data.</text>
</comment>
<reference evidence="8 9" key="1">
    <citation type="submission" date="2018-05" db="EMBL/GenBank/DDBJ databases">
        <title>Brumimicrobium oceani sp. nov., isolated from coastal sediment.</title>
        <authorList>
            <person name="Kou Y."/>
        </authorList>
    </citation>
    <scope>NUCLEOTIDE SEQUENCE [LARGE SCALE GENOMIC DNA]</scope>
    <source>
        <strain evidence="8 9">C305</strain>
    </source>
</reference>
<dbReference type="Proteomes" id="UP000245370">
    <property type="component" value="Unassembled WGS sequence"/>
</dbReference>
<dbReference type="InterPro" id="IPR029063">
    <property type="entry name" value="SAM-dependent_MTases_sf"/>
</dbReference>
<keyword evidence="4 6" id="KW-0808">Transferase</keyword>